<evidence type="ECO:0000256" key="2">
    <source>
        <dbReference type="SAM" id="Phobius"/>
    </source>
</evidence>
<dbReference type="EMBL" id="CAHR02000239">
    <property type="protein sequence ID" value="CCG84426.1"/>
    <property type="molecule type" value="Genomic_DNA"/>
</dbReference>
<name>R4XF71_TAPDE</name>
<dbReference type="Proteomes" id="UP000013776">
    <property type="component" value="Unassembled WGS sequence"/>
</dbReference>
<dbReference type="AlphaFoldDB" id="R4XF71"/>
<dbReference type="VEuPathDB" id="FungiDB:TAPDE_004885"/>
<keyword evidence="4" id="KW-1185">Reference proteome</keyword>
<protein>
    <submittedName>
        <fullName evidence="3">Uncharacterized protein</fullName>
    </submittedName>
</protein>
<evidence type="ECO:0000313" key="4">
    <source>
        <dbReference type="Proteomes" id="UP000013776"/>
    </source>
</evidence>
<reference evidence="3 4" key="1">
    <citation type="journal article" date="2013" name="MBio">
        <title>Genome sequencing of the plant pathogen Taphrina deformans, the causal agent of peach leaf curl.</title>
        <authorList>
            <person name="Cisse O.H."/>
            <person name="Almeida J.M.G.C.F."/>
            <person name="Fonseca A."/>
            <person name="Kumar A.A."/>
            <person name="Salojaervi J."/>
            <person name="Overmyer K."/>
            <person name="Hauser P.M."/>
            <person name="Pagni M."/>
        </authorList>
    </citation>
    <scope>NUCLEOTIDE SEQUENCE [LARGE SCALE GENOMIC DNA]</scope>
    <source>
        <strain evidence="4">PYCC 5710 / ATCC 11124 / CBS 356.35 / IMI 108563 / JCM 9778 / NBRC 8474</strain>
    </source>
</reference>
<feature type="compositionally biased region" description="Basic residues" evidence="1">
    <location>
        <begin position="24"/>
        <end position="33"/>
    </location>
</feature>
<evidence type="ECO:0000313" key="3">
    <source>
        <dbReference type="EMBL" id="CCG84426.1"/>
    </source>
</evidence>
<feature type="region of interest" description="Disordered" evidence="1">
    <location>
        <begin position="1"/>
        <end position="87"/>
    </location>
</feature>
<organism evidence="3 4">
    <name type="scientific">Taphrina deformans (strain PYCC 5710 / ATCC 11124 / CBS 356.35 / IMI 108563 / JCM 9778 / NBRC 8474)</name>
    <name type="common">Peach leaf curl fungus</name>
    <name type="synonym">Lalaria deformans</name>
    <dbReference type="NCBI Taxonomy" id="1097556"/>
    <lineage>
        <taxon>Eukaryota</taxon>
        <taxon>Fungi</taxon>
        <taxon>Dikarya</taxon>
        <taxon>Ascomycota</taxon>
        <taxon>Taphrinomycotina</taxon>
        <taxon>Taphrinomycetes</taxon>
        <taxon>Taphrinales</taxon>
        <taxon>Taphrinaceae</taxon>
        <taxon>Taphrina</taxon>
    </lineage>
</organism>
<sequence>MTIDDSSNSDSSPTAASMIGRAKEPKKRQKKPYTHSAYVCDKCRKSHRKCTHSREDKAKVSSTSPRGESCPARNTVKEVAKTSSRRSSITQGLSNEVSQVPITFFIDNINNIFGFSIESKEQTAFWRRVVPQLSHSYPLLRDGISGLCYLFDACPRPNNLTPSDVLRLISNTLSGLQDQLRRFETLHSADKTVSLILTAFLAAVTFFGLGSIEVLRSHIKGLHAILTSSWPDLTATSSPARQILLASRPRLLVSEQTPISLKHVYLFEPLFGCMTPSELQAPEIFYGSLMHLMVLTNKAVIAREAVLERKRTAGQAGETGSVDQSSSTSSFAELSEYRIEQYVRHDQFREGNLRQPRELFVAIKDVFEYATLTYLKRSVGIPQHSQLTNLRADSAMLKNYMAAVWHVDPAVVLKWPELVLKDIENSIAELARAVSMNNSAETIVKPNYQMKTGGLRPWSNLDAFLSLPLQEVP</sequence>
<keyword evidence="2" id="KW-0472">Membrane</keyword>
<feature type="compositionally biased region" description="Low complexity" evidence="1">
    <location>
        <begin position="1"/>
        <end position="12"/>
    </location>
</feature>
<feature type="transmembrane region" description="Helical" evidence="2">
    <location>
        <begin position="193"/>
        <end position="215"/>
    </location>
</feature>
<evidence type="ECO:0000256" key="1">
    <source>
        <dbReference type="SAM" id="MobiDB-lite"/>
    </source>
</evidence>
<gene>
    <name evidence="3" type="ORF">TAPDE_004885</name>
</gene>
<comment type="caution">
    <text evidence="3">The sequence shown here is derived from an EMBL/GenBank/DDBJ whole genome shotgun (WGS) entry which is preliminary data.</text>
</comment>
<keyword evidence="2" id="KW-0812">Transmembrane</keyword>
<keyword evidence="2" id="KW-1133">Transmembrane helix</keyword>
<proteinExistence type="predicted"/>
<accession>R4XF71</accession>